<evidence type="ECO:0000313" key="2">
    <source>
        <dbReference type="Proteomes" id="UP000595140"/>
    </source>
</evidence>
<protein>
    <submittedName>
        <fullName evidence="1">Uncharacterized protein</fullName>
    </submittedName>
</protein>
<dbReference type="Proteomes" id="UP000595140">
    <property type="component" value="Unassembled WGS sequence"/>
</dbReference>
<dbReference type="PANTHER" id="PTHR47592:SF27">
    <property type="entry name" value="OS08G0421700 PROTEIN"/>
    <property type="match status" value="1"/>
</dbReference>
<proteinExistence type="predicted"/>
<accession>A0A484NR77</accession>
<name>A0A484NR77_9ASTE</name>
<dbReference type="EMBL" id="OOIL02006840">
    <property type="protein sequence ID" value="VFR02718.1"/>
    <property type="molecule type" value="Genomic_DNA"/>
</dbReference>
<gene>
    <name evidence="1" type="ORF">CCAM_LOCUS44493</name>
</gene>
<reference evidence="1 2" key="1">
    <citation type="submission" date="2018-04" db="EMBL/GenBank/DDBJ databases">
        <authorList>
            <person name="Vogel A."/>
        </authorList>
    </citation>
    <scope>NUCLEOTIDE SEQUENCE [LARGE SCALE GENOMIC DNA]</scope>
</reference>
<evidence type="ECO:0000313" key="1">
    <source>
        <dbReference type="EMBL" id="VFR02718.1"/>
    </source>
</evidence>
<keyword evidence="2" id="KW-1185">Reference proteome</keyword>
<dbReference type="OrthoDB" id="1300022at2759"/>
<organism evidence="1 2">
    <name type="scientific">Cuscuta campestris</name>
    <dbReference type="NCBI Taxonomy" id="132261"/>
    <lineage>
        <taxon>Eukaryota</taxon>
        <taxon>Viridiplantae</taxon>
        <taxon>Streptophyta</taxon>
        <taxon>Embryophyta</taxon>
        <taxon>Tracheophyta</taxon>
        <taxon>Spermatophyta</taxon>
        <taxon>Magnoliopsida</taxon>
        <taxon>eudicotyledons</taxon>
        <taxon>Gunneridae</taxon>
        <taxon>Pentapetalae</taxon>
        <taxon>asterids</taxon>
        <taxon>lamiids</taxon>
        <taxon>Solanales</taxon>
        <taxon>Convolvulaceae</taxon>
        <taxon>Cuscuteae</taxon>
        <taxon>Cuscuta</taxon>
        <taxon>Cuscuta subgen. Grammica</taxon>
        <taxon>Cuscuta sect. Cleistogrammica</taxon>
    </lineage>
</organism>
<dbReference type="AlphaFoldDB" id="A0A484NR77"/>
<sequence length="167" mass="19101">MVPYTTLTINYILEGLAETLYPVYANAKLERKLWDSLNKKYQAEDVSTKKFIVGKMLELTANLLSPRLRSLRHHSSDCREKKPQKNKKKTTEAMCAKLDNLDLCAVVTEVNLIGSNPREWFLDTGATHTIFAPIRACFMNSKRPPVTSIWSTNSAFKRVIKADFRSF</sequence>
<dbReference type="PANTHER" id="PTHR47592">
    <property type="entry name" value="PBF68 PROTEIN"/>
    <property type="match status" value="1"/>
</dbReference>